<organism evidence="1 2">
    <name type="scientific">Rossellomorea vietnamensis</name>
    <dbReference type="NCBI Taxonomy" id="218284"/>
    <lineage>
        <taxon>Bacteria</taxon>
        <taxon>Bacillati</taxon>
        <taxon>Bacillota</taxon>
        <taxon>Bacilli</taxon>
        <taxon>Bacillales</taxon>
        <taxon>Bacillaceae</taxon>
        <taxon>Rossellomorea</taxon>
    </lineage>
</organism>
<accession>A0A0P6WJW8</accession>
<dbReference type="OrthoDB" id="2969112at2"/>
<proteinExistence type="predicted"/>
<comment type="caution">
    <text evidence="1">The sequence shown here is derived from an EMBL/GenBank/DDBJ whole genome shotgun (WGS) entry which is preliminary data.</text>
</comment>
<evidence type="ECO:0000313" key="2">
    <source>
        <dbReference type="Proteomes" id="UP000050398"/>
    </source>
</evidence>
<protein>
    <recommendedName>
        <fullName evidence="3">Lipoprotein</fullName>
    </recommendedName>
</protein>
<gene>
    <name evidence="1" type="ORF">AM506_04510</name>
</gene>
<dbReference type="PATRIC" id="fig|218284.4.peg.949"/>
<name>A0A0P6WJW8_9BACI</name>
<dbReference type="PROSITE" id="PS51257">
    <property type="entry name" value="PROKAR_LIPOPROTEIN"/>
    <property type="match status" value="1"/>
</dbReference>
<dbReference type="EMBL" id="LIXZ01000002">
    <property type="protein sequence ID" value="KPL60992.1"/>
    <property type="molecule type" value="Genomic_DNA"/>
</dbReference>
<evidence type="ECO:0000313" key="1">
    <source>
        <dbReference type="EMBL" id="KPL60992.1"/>
    </source>
</evidence>
<reference evidence="1 2" key="1">
    <citation type="submission" date="2015-08" db="EMBL/GenBank/DDBJ databases">
        <title>Draft Genome Sequence of Bacillus vietnamensis UCD-SED5.</title>
        <authorList>
            <person name="Lee R.D."/>
            <person name="Jospin G."/>
            <person name="Lang J.M."/>
            <person name="Coil D.A."/>
            <person name="Eisen J.A."/>
        </authorList>
    </citation>
    <scope>NUCLEOTIDE SEQUENCE [LARGE SCALE GENOMIC DNA]</scope>
    <source>
        <strain evidence="1 2">UCD-SED5</strain>
    </source>
</reference>
<evidence type="ECO:0008006" key="3">
    <source>
        <dbReference type="Google" id="ProtNLM"/>
    </source>
</evidence>
<dbReference type="Proteomes" id="UP000050398">
    <property type="component" value="Unassembled WGS sequence"/>
</dbReference>
<sequence length="165" mass="18387">MKKIVCVLFILLLFGCSNDMEQKERIKILEKETYVAYSDSQNVLAPRVCLENHKEAKSNEPFLVTFEVTGELKSIVEKDSNVTIDSRNLLKGSKEDISSLPPDGKSFCTGITLPLTKEVAQDELENMITQEDLKVSVTELDGEVISSYTIKQFVIGKPDGSIVEP</sequence>
<dbReference type="RefSeq" id="WP_060671230.1">
    <property type="nucleotide sequence ID" value="NZ_LIXZ01000002.1"/>
</dbReference>
<dbReference type="AlphaFoldDB" id="A0A0P6WJW8"/>